<name>A0AAQ3RXL9_VIGMU</name>
<evidence type="ECO:0000256" key="1">
    <source>
        <dbReference type="SAM" id="Phobius"/>
    </source>
</evidence>
<evidence type="ECO:0000313" key="3">
    <source>
        <dbReference type="Proteomes" id="UP001374535"/>
    </source>
</evidence>
<organism evidence="2 3">
    <name type="scientific">Vigna mungo</name>
    <name type="common">Black gram</name>
    <name type="synonym">Phaseolus mungo</name>
    <dbReference type="NCBI Taxonomy" id="3915"/>
    <lineage>
        <taxon>Eukaryota</taxon>
        <taxon>Viridiplantae</taxon>
        <taxon>Streptophyta</taxon>
        <taxon>Embryophyta</taxon>
        <taxon>Tracheophyta</taxon>
        <taxon>Spermatophyta</taxon>
        <taxon>Magnoliopsida</taxon>
        <taxon>eudicotyledons</taxon>
        <taxon>Gunneridae</taxon>
        <taxon>Pentapetalae</taxon>
        <taxon>rosids</taxon>
        <taxon>fabids</taxon>
        <taxon>Fabales</taxon>
        <taxon>Fabaceae</taxon>
        <taxon>Papilionoideae</taxon>
        <taxon>50 kb inversion clade</taxon>
        <taxon>NPAAA clade</taxon>
        <taxon>indigoferoid/millettioid clade</taxon>
        <taxon>Phaseoleae</taxon>
        <taxon>Vigna</taxon>
    </lineage>
</organism>
<keyword evidence="1" id="KW-0812">Transmembrane</keyword>
<protein>
    <submittedName>
        <fullName evidence="2">Uncharacterized protein</fullName>
    </submittedName>
</protein>
<keyword evidence="1" id="KW-1133">Transmembrane helix</keyword>
<keyword evidence="3" id="KW-1185">Reference proteome</keyword>
<dbReference type="EMBL" id="CP144696">
    <property type="protein sequence ID" value="WVZ11664.1"/>
    <property type="molecule type" value="Genomic_DNA"/>
</dbReference>
<dbReference type="Proteomes" id="UP001374535">
    <property type="component" value="Chromosome 5"/>
</dbReference>
<sequence length="113" mass="12778">MPQHPTELVLPVQQRRLSLAHSFLFLTHPYSINTITITIIILSYTAEIRVCLILKLGIWKLDEKIASNYPSSTCFRWQCLPDVLRLAGPPASDGVSQWILISLHSLLCSCHHS</sequence>
<reference evidence="2 3" key="1">
    <citation type="journal article" date="2023" name="Life. Sci Alliance">
        <title>Evolutionary insights into 3D genome organization and epigenetic landscape of Vigna mungo.</title>
        <authorList>
            <person name="Junaid A."/>
            <person name="Singh B."/>
            <person name="Bhatia S."/>
        </authorList>
    </citation>
    <scope>NUCLEOTIDE SEQUENCE [LARGE SCALE GENOMIC DNA]</scope>
    <source>
        <strain evidence="2">Urdbean</strain>
    </source>
</reference>
<feature type="transmembrane region" description="Helical" evidence="1">
    <location>
        <begin position="30"/>
        <end position="54"/>
    </location>
</feature>
<keyword evidence="1" id="KW-0472">Membrane</keyword>
<dbReference type="AlphaFoldDB" id="A0AAQ3RXL9"/>
<proteinExistence type="predicted"/>
<gene>
    <name evidence="2" type="ORF">V8G54_016194</name>
</gene>
<accession>A0AAQ3RXL9</accession>
<evidence type="ECO:0000313" key="2">
    <source>
        <dbReference type="EMBL" id="WVZ11664.1"/>
    </source>
</evidence>